<name>A0A3N4JRA9_9PEZI</name>
<keyword evidence="2" id="KW-1185">Reference proteome</keyword>
<proteinExistence type="predicted"/>
<accession>A0A3N4JRA9</accession>
<dbReference type="AlphaFoldDB" id="A0A3N4JRA9"/>
<protein>
    <submittedName>
        <fullName evidence="1">Uncharacterized protein</fullName>
    </submittedName>
</protein>
<sequence>MVYTTWYSASCQFLSSCQKQAAPQPPFAFFSSTGYESVFGETLPNSQSAFLSRVKLRTPFSTSYKRNLRKPAQTRTCHQRNYGNRFSQILSFTDLHGQTPGTYTIESAHVIQSLTPLQISNISFFSARNQELDNITISLQRTKITHSFYHHTAQ</sequence>
<gene>
    <name evidence="1" type="ORF">L873DRAFT_746635</name>
</gene>
<reference evidence="1 2" key="1">
    <citation type="journal article" date="2018" name="Nat. Ecol. Evol.">
        <title>Pezizomycetes genomes reveal the molecular basis of ectomycorrhizal truffle lifestyle.</title>
        <authorList>
            <person name="Murat C."/>
            <person name="Payen T."/>
            <person name="Noel B."/>
            <person name="Kuo A."/>
            <person name="Morin E."/>
            <person name="Chen J."/>
            <person name="Kohler A."/>
            <person name="Krizsan K."/>
            <person name="Balestrini R."/>
            <person name="Da Silva C."/>
            <person name="Montanini B."/>
            <person name="Hainaut M."/>
            <person name="Levati E."/>
            <person name="Barry K.W."/>
            <person name="Belfiori B."/>
            <person name="Cichocki N."/>
            <person name="Clum A."/>
            <person name="Dockter R.B."/>
            <person name="Fauchery L."/>
            <person name="Guy J."/>
            <person name="Iotti M."/>
            <person name="Le Tacon F."/>
            <person name="Lindquist E.A."/>
            <person name="Lipzen A."/>
            <person name="Malagnac F."/>
            <person name="Mello A."/>
            <person name="Molinier V."/>
            <person name="Miyauchi S."/>
            <person name="Poulain J."/>
            <person name="Riccioni C."/>
            <person name="Rubini A."/>
            <person name="Sitrit Y."/>
            <person name="Splivallo R."/>
            <person name="Traeger S."/>
            <person name="Wang M."/>
            <person name="Zifcakova L."/>
            <person name="Wipf D."/>
            <person name="Zambonelli A."/>
            <person name="Paolocci F."/>
            <person name="Nowrousian M."/>
            <person name="Ottonello S."/>
            <person name="Baldrian P."/>
            <person name="Spatafora J.W."/>
            <person name="Henrissat B."/>
            <person name="Nagy L.G."/>
            <person name="Aury J.M."/>
            <person name="Wincker P."/>
            <person name="Grigoriev I.V."/>
            <person name="Bonfante P."/>
            <person name="Martin F.M."/>
        </authorList>
    </citation>
    <scope>NUCLEOTIDE SEQUENCE [LARGE SCALE GENOMIC DNA]</scope>
    <source>
        <strain evidence="1 2">120613-1</strain>
    </source>
</reference>
<dbReference type="EMBL" id="ML120377">
    <property type="protein sequence ID" value="RPB00854.1"/>
    <property type="molecule type" value="Genomic_DNA"/>
</dbReference>
<organism evidence="1 2">
    <name type="scientific">Choiromyces venosus 120613-1</name>
    <dbReference type="NCBI Taxonomy" id="1336337"/>
    <lineage>
        <taxon>Eukaryota</taxon>
        <taxon>Fungi</taxon>
        <taxon>Dikarya</taxon>
        <taxon>Ascomycota</taxon>
        <taxon>Pezizomycotina</taxon>
        <taxon>Pezizomycetes</taxon>
        <taxon>Pezizales</taxon>
        <taxon>Tuberaceae</taxon>
        <taxon>Choiromyces</taxon>
    </lineage>
</organism>
<evidence type="ECO:0000313" key="2">
    <source>
        <dbReference type="Proteomes" id="UP000276215"/>
    </source>
</evidence>
<dbReference type="Proteomes" id="UP000276215">
    <property type="component" value="Unassembled WGS sequence"/>
</dbReference>
<evidence type="ECO:0000313" key="1">
    <source>
        <dbReference type="EMBL" id="RPB00854.1"/>
    </source>
</evidence>